<protein>
    <recommendedName>
        <fullName evidence="2">PH domain-containing protein</fullName>
    </recommendedName>
</protein>
<gene>
    <name evidence="3" type="ORF">Egran_06383</name>
</gene>
<dbReference type="Gene3D" id="2.30.29.30">
    <property type="entry name" value="Pleckstrin-homology domain (PH domain)/Phosphotyrosine-binding domain (PTB)"/>
    <property type="match status" value="1"/>
</dbReference>
<reference evidence="3 4" key="1">
    <citation type="journal article" date="2015" name="Environ. Microbiol.">
        <title>Metagenome sequence of Elaphomyces granulatus from sporocarp tissue reveals Ascomycota ectomycorrhizal fingerprints of genome expansion and a Proteobacteria-rich microbiome.</title>
        <authorList>
            <person name="Quandt C.A."/>
            <person name="Kohler A."/>
            <person name="Hesse C.N."/>
            <person name="Sharpton T.J."/>
            <person name="Martin F."/>
            <person name="Spatafora J.W."/>
        </authorList>
    </citation>
    <scope>NUCLEOTIDE SEQUENCE [LARGE SCALE GENOMIC DNA]</scope>
    <source>
        <strain evidence="3 4">OSC145934</strain>
    </source>
</reference>
<feature type="domain" description="PH" evidence="2">
    <location>
        <begin position="858"/>
        <end position="1029"/>
    </location>
</feature>
<dbReference type="GO" id="GO:1902657">
    <property type="term" value="P:protein localization to prospore membrane"/>
    <property type="evidence" value="ECO:0007669"/>
    <property type="project" value="InterPro"/>
</dbReference>
<evidence type="ECO:0000259" key="2">
    <source>
        <dbReference type="PROSITE" id="PS50003"/>
    </source>
</evidence>
<dbReference type="InterPro" id="IPR057379">
    <property type="entry name" value="PH_SPO71"/>
</dbReference>
<dbReference type="InterPro" id="IPR040345">
    <property type="entry name" value="Mug56/Spo71"/>
</dbReference>
<dbReference type="GO" id="GO:0005628">
    <property type="term" value="C:prospore membrane"/>
    <property type="evidence" value="ECO:0007669"/>
    <property type="project" value="TreeGrafter"/>
</dbReference>
<sequence>MNETGVTPGYTDLEAAEQSLHTHSMPILHYPQGDQEHHGLEAESHTAQRLRHALPSHLQKTTRRFFIGPVPKGWANGQQKPWYKKRLSLKNYSSRAVTFSVDPSIGQPQRTTPRLEPSDLAVPQASTNRQEMETAVEESEESDPMTAMAQSFSQAESEAQSSNLEDPQITNTPMDTQSSTDYVTAREALHDKPERGQASSSRHTATNLPHRRTGKSVSKSPNISIDATSTTSLLYHQKRQKGKGPMSGVTSNTLRTQDPESHDQEEDRNDTNRGLPNKIAAHLSSGVARFNLDDNVLDKQQRLHSHIERMQENITRPRKDDLLEGEIVKAEKMLVRVEETLNEIPDDYSETVSLRTETHVVGEWKEYLVVCRRSSQEHMSYALKIYKTRVIKSAEHSGGSSCYNISLNRKHTKVNLFSPLDKTIVLWHPHRRGTKIFILRPRSAAHAVEWYTFIHRSLGWHRPSSLLINVPDLDISLAFRRPFEQLDLGWDGKQVGQVREQLAAVSIVHDCMEMLQNQPEWSDVLNAWSKFEKMGLAWKRYDRLEWVCGVNERQMYGAIAMQMSHDLELRPKNHYPTYIKDSEGNRQEEPSPVEGFLIRLTSQRGVQQRMRKMFFKRLFFFTQDHFLFFCKPAKASLPLKSILNNSNIHNRGNPDETRLEYEINPFPIENGHITWLNSGNKEFIRKHDEDAFAESQRNIRNLSNCDGYIDLRRVGEVRHFVKDTSVADPYIHNEGQDNAPRLNRYDSHRDNVDVDQFMDGRRFELVLDNGLVVRLLAYDSSNRDKWIKRLDDLVKYWKARLASDAVELKTIRQWNLRVLEIDEEMESIMGQFAKKWEVKRAQASPHLYNMCAVSNCRAIKMSGLLYRKPRRRATFGRCHVILIAGQLLIFQDSLRKCTGAEIPHIHKALYATLDLRDCYIYSGLLAELDILYSDQTFDSNHPGHRALPRVYPSQDSWTSQDEDTAICFSIWHPLRKSLFRATEAKEDGRTSNIVRRVSALGVTGRTVVFKARSRTERDRWVLSIEAEIDRLQEEKREDIRVVHS</sequence>
<organism evidence="3 4">
    <name type="scientific">Elaphomyces granulatus</name>
    <dbReference type="NCBI Taxonomy" id="519963"/>
    <lineage>
        <taxon>Eukaryota</taxon>
        <taxon>Fungi</taxon>
        <taxon>Dikarya</taxon>
        <taxon>Ascomycota</taxon>
        <taxon>Pezizomycotina</taxon>
        <taxon>Eurotiomycetes</taxon>
        <taxon>Eurotiomycetidae</taxon>
        <taxon>Eurotiales</taxon>
        <taxon>Elaphomycetaceae</taxon>
        <taxon>Elaphomyces</taxon>
    </lineage>
</organism>
<dbReference type="AlphaFoldDB" id="A0A232LNX4"/>
<dbReference type="InterPro" id="IPR039486">
    <property type="entry name" value="Mug56/Spo71_PH"/>
</dbReference>
<dbReference type="SUPFAM" id="SSF50729">
    <property type="entry name" value="PH domain-like"/>
    <property type="match status" value="1"/>
</dbReference>
<dbReference type="InterPro" id="IPR029217">
    <property type="entry name" value="Spo7_2_N"/>
</dbReference>
<dbReference type="SMART" id="SM01316">
    <property type="entry name" value="Spo7_2_N"/>
    <property type="match status" value="1"/>
</dbReference>
<feature type="compositionally biased region" description="Polar residues" evidence="1">
    <location>
        <begin position="197"/>
        <end position="207"/>
    </location>
</feature>
<dbReference type="Pfam" id="PF23207">
    <property type="entry name" value="PH_SPO71"/>
    <property type="match status" value="1"/>
</dbReference>
<dbReference type="PANTHER" id="PTHR28076:SF1">
    <property type="entry name" value="PROSPORE MEMBRANE ADAPTER PROTEIN SPO71"/>
    <property type="match status" value="1"/>
</dbReference>
<dbReference type="PANTHER" id="PTHR28076">
    <property type="entry name" value="SPORULATION-SPECIFIC PROTEIN 71"/>
    <property type="match status" value="1"/>
</dbReference>
<evidence type="ECO:0000313" key="3">
    <source>
        <dbReference type="EMBL" id="OXV05849.1"/>
    </source>
</evidence>
<dbReference type="Pfam" id="PF15407">
    <property type="entry name" value="Spo7_2_N"/>
    <property type="match status" value="1"/>
</dbReference>
<feature type="region of interest" description="Disordered" evidence="1">
    <location>
        <begin position="102"/>
        <end position="276"/>
    </location>
</feature>
<feature type="compositionally biased region" description="Polar residues" evidence="1">
    <location>
        <begin position="215"/>
        <end position="234"/>
    </location>
</feature>
<dbReference type="Pfam" id="PF15404">
    <property type="entry name" value="PH_4"/>
    <property type="match status" value="1"/>
</dbReference>
<evidence type="ECO:0000313" key="4">
    <source>
        <dbReference type="Proteomes" id="UP000243515"/>
    </source>
</evidence>
<dbReference type="EMBL" id="NPHW01006386">
    <property type="protein sequence ID" value="OXV05849.1"/>
    <property type="molecule type" value="Genomic_DNA"/>
</dbReference>
<feature type="compositionally biased region" description="Acidic residues" evidence="1">
    <location>
        <begin position="134"/>
        <end position="143"/>
    </location>
</feature>
<dbReference type="PROSITE" id="PS50003">
    <property type="entry name" value="PH_DOMAIN"/>
    <property type="match status" value="1"/>
</dbReference>
<accession>A0A232LNX4</accession>
<comment type="caution">
    <text evidence="3">The sequence shown here is derived from an EMBL/GenBank/DDBJ whole genome shotgun (WGS) entry which is preliminary data.</text>
</comment>
<dbReference type="InterPro" id="IPR001849">
    <property type="entry name" value="PH_domain"/>
</dbReference>
<dbReference type="InterPro" id="IPR011993">
    <property type="entry name" value="PH-like_dom_sf"/>
</dbReference>
<keyword evidence="4" id="KW-1185">Reference proteome</keyword>
<proteinExistence type="predicted"/>
<dbReference type="SMART" id="SM00233">
    <property type="entry name" value="PH"/>
    <property type="match status" value="3"/>
</dbReference>
<feature type="compositionally biased region" description="Polar residues" evidence="1">
    <location>
        <begin position="163"/>
        <end position="182"/>
    </location>
</feature>
<dbReference type="Proteomes" id="UP000243515">
    <property type="component" value="Unassembled WGS sequence"/>
</dbReference>
<name>A0A232LNX4_9EURO</name>
<dbReference type="OrthoDB" id="5579281at2759"/>
<feature type="compositionally biased region" description="Low complexity" evidence="1">
    <location>
        <begin position="149"/>
        <end position="162"/>
    </location>
</feature>
<evidence type="ECO:0000256" key="1">
    <source>
        <dbReference type="SAM" id="MobiDB-lite"/>
    </source>
</evidence>